<dbReference type="RefSeq" id="WP_125661461.1">
    <property type="nucleotide sequence ID" value="NZ_AP019308.1"/>
</dbReference>
<dbReference type="Pfam" id="PF10502">
    <property type="entry name" value="Peptidase_S26"/>
    <property type="match status" value="1"/>
</dbReference>
<sequence length="236" mass="26163">MNKAKFFRSSAVVIIGIIVAVIVAVIVLWLMVFKEETITDSYTPLTLEKAATTSGKLIYDYYNDGMAGKQSDYSTGIVGSLVIDMDVYKSQRLKRGDVILFRMPPIDLNINNHINPPETSVARVIALPGEKIGIKKGQIYINDKKLDTYYGRVLMWGQDEKTFFANSTESSCPKECVEGMTEYFNTSMNEITIPQGHIYILGDSMGRSIDSQTFGSLPLINVKGKVIGVTGQPKLI</sequence>
<protein>
    <recommendedName>
        <fullName evidence="3">Signal peptidase I</fullName>
        <ecNumber evidence="3">3.4.21.89</ecNumber>
    </recommendedName>
</protein>
<keyword evidence="3" id="KW-0645">Protease</keyword>
<dbReference type="GO" id="GO:0004252">
    <property type="term" value="F:serine-type endopeptidase activity"/>
    <property type="evidence" value="ECO:0007669"/>
    <property type="project" value="InterPro"/>
</dbReference>
<accession>A0A3G9J372</accession>
<keyword evidence="3" id="KW-0378">Hydrolase</keyword>
<keyword evidence="3" id="KW-0812">Transmembrane</keyword>
<organism evidence="4 5">
    <name type="scientific">Paenibacillus baekrokdamisoli</name>
    <dbReference type="NCBI Taxonomy" id="1712516"/>
    <lineage>
        <taxon>Bacteria</taxon>
        <taxon>Bacillati</taxon>
        <taxon>Bacillota</taxon>
        <taxon>Bacilli</taxon>
        <taxon>Bacillales</taxon>
        <taxon>Paenibacillaceae</taxon>
        <taxon>Paenibacillus</taxon>
    </lineage>
</organism>
<dbReference type="PRINTS" id="PR00727">
    <property type="entry name" value="LEADERPTASE"/>
</dbReference>
<evidence type="ECO:0000256" key="3">
    <source>
        <dbReference type="RuleBase" id="RU362042"/>
    </source>
</evidence>
<comment type="similarity">
    <text evidence="2 3">Belongs to the peptidase S26 family.</text>
</comment>
<dbReference type="OrthoDB" id="2427065at2"/>
<gene>
    <name evidence="4" type="ORF">Back11_41400</name>
</gene>
<proteinExistence type="inferred from homology"/>
<dbReference type="Gene3D" id="2.10.109.10">
    <property type="entry name" value="Umud Fragment, subunit A"/>
    <property type="match status" value="1"/>
</dbReference>
<keyword evidence="5" id="KW-1185">Reference proteome</keyword>
<evidence type="ECO:0000313" key="4">
    <source>
        <dbReference type="EMBL" id="BBH22795.1"/>
    </source>
</evidence>
<evidence type="ECO:0000313" key="5">
    <source>
        <dbReference type="Proteomes" id="UP000275368"/>
    </source>
</evidence>
<dbReference type="AlphaFoldDB" id="A0A3G9J372"/>
<dbReference type="InterPro" id="IPR019533">
    <property type="entry name" value="Peptidase_S26"/>
</dbReference>
<feature type="transmembrane region" description="Helical" evidence="3">
    <location>
        <begin position="12"/>
        <end position="32"/>
    </location>
</feature>
<reference evidence="4 5" key="1">
    <citation type="submission" date="2018-11" db="EMBL/GenBank/DDBJ databases">
        <title>Complete genome sequence of Paenibacillus baekrokdamisoli strain KCTC 33723.</title>
        <authorList>
            <person name="Kang S.W."/>
            <person name="Lee K.C."/>
            <person name="Kim K.K."/>
            <person name="Kim J.S."/>
            <person name="Kim D.S."/>
            <person name="Ko S.H."/>
            <person name="Yang S.H."/>
            <person name="Lee J.S."/>
        </authorList>
    </citation>
    <scope>NUCLEOTIDE SEQUENCE [LARGE SCALE GENOMIC DNA]</scope>
    <source>
        <strain evidence="4 5">KCTC 33723</strain>
    </source>
</reference>
<evidence type="ECO:0000256" key="1">
    <source>
        <dbReference type="ARBA" id="ARBA00004401"/>
    </source>
</evidence>
<dbReference type="PANTHER" id="PTHR43390:SF1">
    <property type="entry name" value="CHLOROPLAST PROCESSING PEPTIDASE"/>
    <property type="match status" value="1"/>
</dbReference>
<dbReference type="GO" id="GO:0006465">
    <property type="term" value="P:signal peptide processing"/>
    <property type="evidence" value="ECO:0007669"/>
    <property type="project" value="InterPro"/>
</dbReference>
<evidence type="ECO:0000256" key="2">
    <source>
        <dbReference type="ARBA" id="ARBA00009370"/>
    </source>
</evidence>
<dbReference type="PANTHER" id="PTHR43390">
    <property type="entry name" value="SIGNAL PEPTIDASE I"/>
    <property type="match status" value="1"/>
</dbReference>
<dbReference type="InterPro" id="IPR000223">
    <property type="entry name" value="Pept_S26A_signal_pept_1"/>
</dbReference>
<dbReference type="Proteomes" id="UP000275368">
    <property type="component" value="Chromosome"/>
</dbReference>
<dbReference type="EC" id="3.4.21.89" evidence="3"/>
<dbReference type="NCBIfam" id="TIGR02227">
    <property type="entry name" value="sigpep_I_bact"/>
    <property type="match status" value="1"/>
</dbReference>
<dbReference type="GO" id="GO:0005886">
    <property type="term" value="C:plasma membrane"/>
    <property type="evidence" value="ECO:0007669"/>
    <property type="project" value="UniProtKB-SubCell"/>
</dbReference>
<keyword evidence="3" id="KW-1133">Transmembrane helix</keyword>
<keyword evidence="3" id="KW-0472">Membrane</keyword>
<dbReference type="InterPro" id="IPR036286">
    <property type="entry name" value="LexA/Signal_pep-like_sf"/>
</dbReference>
<dbReference type="KEGG" id="pbk:Back11_41400"/>
<dbReference type="SUPFAM" id="SSF51306">
    <property type="entry name" value="LexA/Signal peptidase"/>
    <property type="match status" value="1"/>
</dbReference>
<comment type="subcellular location">
    <subcellularLocation>
        <location evidence="1">Cell membrane</location>
        <topology evidence="1">Single-pass type II membrane protein</topology>
    </subcellularLocation>
    <subcellularLocation>
        <location evidence="3">Membrane</location>
        <topology evidence="3">Single-pass type II membrane protein</topology>
    </subcellularLocation>
</comment>
<dbReference type="GO" id="GO:0009003">
    <property type="term" value="F:signal peptidase activity"/>
    <property type="evidence" value="ECO:0007669"/>
    <property type="project" value="UniProtKB-EC"/>
</dbReference>
<comment type="catalytic activity">
    <reaction evidence="3">
        <text>Cleavage of hydrophobic, N-terminal signal or leader sequences from secreted and periplasmic proteins.</text>
        <dbReference type="EC" id="3.4.21.89"/>
    </reaction>
</comment>
<dbReference type="EMBL" id="AP019308">
    <property type="protein sequence ID" value="BBH22795.1"/>
    <property type="molecule type" value="Genomic_DNA"/>
</dbReference>
<name>A0A3G9J372_9BACL</name>